<feature type="chain" id="PRO_5035844121" evidence="6">
    <location>
        <begin position="26"/>
        <end position="125"/>
    </location>
</feature>
<feature type="signal peptide" evidence="6">
    <location>
        <begin position="1"/>
        <end position="25"/>
    </location>
</feature>
<keyword evidence="5 6" id="KW-0732">Signal</keyword>
<comment type="similarity">
    <text evidence="2">Belongs to the plant self-incompatibility (S1) protein family.</text>
</comment>
<dbReference type="Proteomes" id="UP000822688">
    <property type="component" value="Chromosome 6"/>
</dbReference>
<evidence type="ECO:0000256" key="2">
    <source>
        <dbReference type="ARBA" id="ARBA00005581"/>
    </source>
</evidence>
<evidence type="ECO:0000256" key="1">
    <source>
        <dbReference type="ARBA" id="ARBA00004613"/>
    </source>
</evidence>
<comment type="subcellular location">
    <subcellularLocation>
        <location evidence="1">Secreted</location>
    </subcellularLocation>
</comment>
<keyword evidence="3" id="KW-0713">Self-incompatibility</keyword>
<evidence type="ECO:0000256" key="5">
    <source>
        <dbReference type="ARBA" id="ARBA00022729"/>
    </source>
</evidence>
<protein>
    <submittedName>
        <fullName evidence="7">Uncharacterized protein</fullName>
    </submittedName>
</protein>
<reference evidence="7 8" key="1">
    <citation type="submission" date="2020-06" db="EMBL/GenBank/DDBJ databases">
        <title>WGS assembly of Ceratodon purpureus strain R40.</title>
        <authorList>
            <person name="Carey S.B."/>
            <person name="Jenkins J."/>
            <person name="Shu S."/>
            <person name="Lovell J.T."/>
            <person name="Sreedasyam A."/>
            <person name="Maumus F."/>
            <person name="Tiley G.P."/>
            <person name="Fernandez-Pozo N."/>
            <person name="Barry K."/>
            <person name="Chen C."/>
            <person name="Wang M."/>
            <person name="Lipzen A."/>
            <person name="Daum C."/>
            <person name="Saski C.A."/>
            <person name="Payton A.C."/>
            <person name="Mcbreen J.C."/>
            <person name="Conrad R.E."/>
            <person name="Kollar L.M."/>
            <person name="Olsson S."/>
            <person name="Huttunen S."/>
            <person name="Landis J.B."/>
            <person name="Wickett N.J."/>
            <person name="Johnson M.G."/>
            <person name="Rensing S.A."/>
            <person name="Grimwood J."/>
            <person name="Schmutz J."/>
            <person name="Mcdaniel S.F."/>
        </authorList>
    </citation>
    <scope>NUCLEOTIDE SEQUENCE [LARGE SCALE GENOMIC DNA]</scope>
    <source>
        <strain evidence="7 8">R40</strain>
    </source>
</reference>
<evidence type="ECO:0000313" key="8">
    <source>
        <dbReference type="Proteomes" id="UP000822688"/>
    </source>
</evidence>
<dbReference type="EMBL" id="CM026427">
    <property type="protein sequence ID" value="KAG0570141.1"/>
    <property type="molecule type" value="Genomic_DNA"/>
</dbReference>
<organism evidence="7 8">
    <name type="scientific">Ceratodon purpureus</name>
    <name type="common">Fire moss</name>
    <name type="synonym">Dicranum purpureum</name>
    <dbReference type="NCBI Taxonomy" id="3225"/>
    <lineage>
        <taxon>Eukaryota</taxon>
        <taxon>Viridiplantae</taxon>
        <taxon>Streptophyta</taxon>
        <taxon>Embryophyta</taxon>
        <taxon>Bryophyta</taxon>
        <taxon>Bryophytina</taxon>
        <taxon>Bryopsida</taxon>
        <taxon>Dicranidae</taxon>
        <taxon>Pseudoditrichales</taxon>
        <taxon>Ditrichaceae</taxon>
        <taxon>Ceratodon</taxon>
    </lineage>
</organism>
<name>A0A8T0HEF2_CERPU</name>
<dbReference type="Pfam" id="PF05938">
    <property type="entry name" value="Self-incomp_S1"/>
    <property type="match status" value="1"/>
</dbReference>
<evidence type="ECO:0000256" key="4">
    <source>
        <dbReference type="ARBA" id="ARBA00022525"/>
    </source>
</evidence>
<keyword evidence="8" id="KW-1185">Reference proteome</keyword>
<keyword evidence="4" id="KW-0964">Secreted</keyword>
<evidence type="ECO:0000256" key="3">
    <source>
        <dbReference type="ARBA" id="ARBA00022471"/>
    </source>
</evidence>
<evidence type="ECO:0000313" key="7">
    <source>
        <dbReference type="EMBL" id="KAG0570141.1"/>
    </source>
</evidence>
<dbReference type="AlphaFoldDB" id="A0A8T0HEF2"/>
<comment type="caution">
    <text evidence="7">The sequence shown here is derived from an EMBL/GenBank/DDBJ whole genome shotgun (WGS) entry which is preliminary data.</text>
</comment>
<proteinExistence type="inferred from homology"/>
<dbReference type="InterPro" id="IPR010264">
    <property type="entry name" value="Self-incomp_S1"/>
</dbReference>
<sequence length="125" mass="13873">MALLGSQALGVLLAILVLMGVTVEGIRVSIGNFINPPIETMTVQCILDHKDRGTMEIKPAESVPFFVPMYFSGTCICAFSAPGFRTTYFDVLNTKCNCDTYSGCDWVARSDGFHCNHEFYYSWAH</sequence>
<gene>
    <name evidence="7" type="ORF">KC19_6G141700</name>
</gene>
<accession>A0A8T0HEF2</accession>
<evidence type="ECO:0000256" key="6">
    <source>
        <dbReference type="SAM" id="SignalP"/>
    </source>
</evidence>